<dbReference type="Gene3D" id="1.20.140.10">
    <property type="entry name" value="Butyryl-CoA Dehydrogenase, subunit A, domain 3"/>
    <property type="match status" value="2"/>
</dbReference>
<proteinExistence type="inferred from homology"/>
<evidence type="ECO:0000256" key="2">
    <source>
        <dbReference type="ARBA" id="ARBA00009347"/>
    </source>
</evidence>
<evidence type="ECO:0000259" key="10">
    <source>
        <dbReference type="Pfam" id="PF02771"/>
    </source>
</evidence>
<dbReference type="Pfam" id="PF21263">
    <property type="entry name" value="Acyl-CoA-dh_C"/>
    <property type="match status" value="1"/>
</dbReference>
<evidence type="ECO:0000256" key="1">
    <source>
        <dbReference type="ARBA" id="ARBA00001974"/>
    </source>
</evidence>
<dbReference type="FunFam" id="1.10.540.10:FF:000001">
    <property type="entry name" value="Very long-chain-specific acyl-CoA dehydrogenase, mitochondrial"/>
    <property type="match status" value="1"/>
</dbReference>
<organism evidence="12 13">
    <name type="scientific">Candidatus Polarisedimenticola svalbardensis</name>
    <dbReference type="NCBI Taxonomy" id="2886004"/>
    <lineage>
        <taxon>Bacteria</taxon>
        <taxon>Pseudomonadati</taxon>
        <taxon>Acidobacteriota</taxon>
        <taxon>Candidatus Polarisedimenticolia</taxon>
        <taxon>Candidatus Polarisedimenticolales</taxon>
        <taxon>Candidatus Polarisedimenticolaceae</taxon>
        <taxon>Candidatus Polarisedimenticola</taxon>
    </lineage>
</organism>
<dbReference type="Gene3D" id="1.10.540.10">
    <property type="entry name" value="Acyl-CoA dehydrogenase/oxidase, N-terminal domain"/>
    <property type="match status" value="1"/>
</dbReference>
<dbReference type="Pfam" id="PF02770">
    <property type="entry name" value="Acyl-CoA_dh_M"/>
    <property type="match status" value="1"/>
</dbReference>
<dbReference type="InterPro" id="IPR046373">
    <property type="entry name" value="Acyl-CoA_Oxase/DH_mid-dom_sf"/>
</dbReference>
<keyword evidence="4 7" id="KW-0274">FAD</keyword>
<evidence type="ECO:0000313" key="13">
    <source>
        <dbReference type="Proteomes" id="UP000648239"/>
    </source>
</evidence>
<dbReference type="GO" id="GO:0003995">
    <property type="term" value="F:acyl-CoA dehydrogenase activity"/>
    <property type="evidence" value="ECO:0007669"/>
    <property type="project" value="InterPro"/>
</dbReference>
<evidence type="ECO:0000259" key="11">
    <source>
        <dbReference type="Pfam" id="PF21263"/>
    </source>
</evidence>
<dbReference type="Pfam" id="PF00441">
    <property type="entry name" value="Acyl-CoA_dh_1"/>
    <property type="match status" value="1"/>
</dbReference>
<feature type="domain" description="Acyl-CoA dehydrogenase/oxidase C-terminal" evidence="8">
    <location>
        <begin position="254"/>
        <end position="419"/>
    </location>
</feature>
<evidence type="ECO:0000256" key="4">
    <source>
        <dbReference type="ARBA" id="ARBA00022827"/>
    </source>
</evidence>
<dbReference type="FunFam" id="1.20.140.10:FF:000019">
    <property type="entry name" value="Acyl-CoA dehydrogenase"/>
    <property type="match status" value="1"/>
</dbReference>
<dbReference type="InterPro" id="IPR037069">
    <property type="entry name" value="AcylCoA_DH/ox_N_sf"/>
</dbReference>
<dbReference type="EMBL" id="JACXWD010000007">
    <property type="protein sequence ID" value="MBD3867192.1"/>
    <property type="molecule type" value="Genomic_DNA"/>
</dbReference>
<name>A0A8J6XRH4_9BACT</name>
<dbReference type="InterPro" id="IPR049426">
    <property type="entry name" value="Acyl-CoA-dh-like_C"/>
</dbReference>
<dbReference type="Proteomes" id="UP000648239">
    <property type="component" value="Unassembled WGS sequence"/>
</dbReference>
<dbReference type="SUPFAM" id="SSF47203">
    <property type="entry name" value="Acyl-CoA dehydrogenase C-terminal domain-like"/>
    <property type="match status" value="1"/>
</dbReference>
<dbReference type="PANTHER" id="PTHR43884:SF12">
    <property type="entry name" value="ISOVALERYL-COA DEHYDROGENASE, MITOCHONDRIAL-RELATED"/>
    <property type="match status" value="1"/>
</dbReference>
<feature type="domain" description="Acyl-CoA dehydrogenase-like C-terminal" evidence="11">
    <location>
        <begin position="469"/>
        <end position="574"/>
    </location>
</feature>
<dbReference type="PROSITE" id="PS00073">
    <property type="entry name" value="ACYL_COA_DH_2"/>
    <property type="match status" value="1"/>
</dbReference>
<dbReference type="Gene3D" id="2.40.110.10">
    <property type="entry name" value="Butyryl-CoA Dehydrogenase, subunit A, domain 2"/>
    <property type="match status" value="1"/>
</dbReference>
<gene>
    <name evidence="12" type="ORF">IFK94_03620</name>
</gene>
<dbReference type="GO" id="GO:0050660">
    <property type="term" value="F:flavin adenine dinucleotide binding"/>
    <property type="evidence" value="ECO:0007669"/>
    <property type="project" value="InterPro"/>
</dbReference>
<feature type="domain" description="Acyl-CoA dehydrogenase/oxidase N-terminal" evidence="10">
    <location>
        <begin position="34"/>
        <end position="145"/>
    </location>
</feature>
<dbReference type="PANTHER" id="PTHR43884">
    <property type="entry name" value="ACYL-COA DEHYDROGENASE"/>
    <property type="match status" value="1"/>
</dbReference>
<dbReference type="SUPFAM" id="SSF56645">
    <property type="entry name" value="Acyl-CoA dehydrogenase NM domain-like"/>
    <property type="match status" value="1"/>
</dbReference>
<dbReference type="AlphaFoldDB" id="A0A8J6XRH4"/>
<dbReference type="InterPro" id="IPR006091">
    <property type="entry name" value="Acyl-CoA_Oxase/DH_mid-dom"/>
</dbReference>
<evidence type="ECO:0000256" key="7">
    <source>
        <dbReference type="RuleBase" id="RU362125"/>
    </source>
</evidence>
<sequence length="602" mass="65689">MATEEKEMKVTRGCNFLVDEASLDDVFIPEEFDEEQQMVGQLARDFYDGSVAPVNDEIEALADGVTVNLLKEAGELGLLSVDLPERFGGFAQTKAVSMLVAESLCKNASFNTAFSCHTGIGSLPIVYFGTEEQKQKFLPGLATGEIIGAYALTEAGSGSDALAARTTAVLNDEGTEYVLNGEKLFITNGNFADLFIVFAKVDGEQFTAFIIEKNNEGLSLGAEEKKMGIKGSSTTSVILQDAKVPVENVLGEIGNGARIAFNILNVGRFKLAAAVTGGGIAAMKETVEYAKGRQQFGRPIAEFGMVQHKIAESLSRLYAARSAIYRTAGYIDQNIATIDVTDPERDSKVIDSAIREYMVECSILKVFCSEALDYTVDEVVQIYGGYGYTQEYGAERYYRDSRINRIFEGTNEINRIVVGGEVMKRAAKNSIPLFARAKALLDELTGFPDLGDDDDTSFLANERKLVNQARKIVYLAAGTMGQTLGMKLQDVWGHEELLGLLADLIMETYAMDSAVLRTMKLKERGAPDVDTFHSALTRLYCNEAMARMEITARTLLSAIVEGDDLSMALSGLRRTAKYAPANTVALRREIAEYAASHDDWGL</sequence>
<evidence type="ECO:0000256" key="6">
    <source>
        <dbReference type="ARBA" id="ARBA00052546"/>
    </source>
</evidence>
<evidence type="ECO:0000313" key="12">
    <source>
        <dbReference type="EMBL" id="MBD3867192.1"/>
    </source>
</evidence>
<reference evidence="12 13" key="1">
    <citation type="submission" date="2020-08" db="EMBL/GenBank/DDBJ databases">
        <title>Acidobacteriota in marine sediments use diverse sulfur dissimilation pathways.</title>
        <authorList>
            <person name="Wasmund K."/>
        </authorList>
    </citation>
    <scope>NUCLEOTIDE SEQUENCE [LARGE SCALE GENOMIC DNA]</scope>
    <source>
        <strain evidence="12">MAG AM4</strain>
    </source>
</reference>
<dbReference type="InterPro" id="IPR013786">
    <property type="entry name" value="AcylCoA_DH/ox_N"/>
</dbReference>
<dbReference type="InterPro" id="IPR036250">
    <property type="entry name" value="AcylCo_DH-like_C"/>
</dbReference>
<evidence type="ECO:0000256" key="5">
    <source>
        <dbReference type="ARBA" id="ARBA00023002"/>
    </source>
</evidence>
<evidence type="ECO:0000259" key="8">
    <source>
        <dbReference type="Pfam" id="PF00441"/>
    </source>
</evidence>
<comment type="similarity">
    <text evidence="2 7">Belongs to the acyl-CoA dehydrogenase family.</text>
</comment>
<evidence type="ECO:0000259" key="9">
    <source>
        <dbReference type="Pfam" id="PF02770"/>
    </source>
</evidence>
<comment type="cofactor">
    <cofactor evidence="1 7">
        <name>FAD</name>
        <dbReference type="ChEBI" id="CHEBI:57692"/>
    </cofactor>
</comment>
<accession>A0A8J6XRH4</accession>
<dbReference type="InterPro" id="IPR009100">
    <property type="entry name" value="AcylCoA_DH/oxidase_NM_dom_sf"/>
</dbReference>
<dbReference type="Pfam" id="PF02771">
    <property type="entry name" value="Acyl-CoA_dh_N"/>
    <property type="match status" value="1"/>
</dbReference>
<comment type="catalytic activity">
    <reaction evidence="6">
        <text>a 2,3-saturated acyl-CoA + A = a 2,3-dehydroacyl-CoA + AH2</text>
        <dbReference type="Rhea" id="RHEA:48608"/>
        <dbReference type="ChEBI" id="CHEBI:13193"/>
        <dbReference type="ChEBI" id="CHEBI:17499"/>
        <dbReference type="ChEBI" id="CHEBI:60015"/>
        <dbReference type="ChEBI" id="CHEBI:65111"/>
    </reaction>
</comment>
<comment type="caution">
    <text evidence="12">The sequence shown here is derived from an EMBL/GenBank/DDBJ whole genome shotgun (WGS) entry which is preliminary data.</text>
</comment>
<keyword evidence="5 7" id="KW-0560">Oxidoreductase</keyword>
<keyword evidence="3 7" id="KW-0285">Flavoprotein</keyword>
<dbReference type="InterPro" id="IPR006089">
    <property type="entry name" value="Acyl-CoA_DH_CS"/>
</dbReference>
<dbReference type="PROSITE" id="PS00072">
    <property type="entry name" value="ACYL_COA_DH_1"/>
    <property type="match status" value="1"/>
</dbReference>
<dbReference type="InterPro" id="IPR009075">
    <property type="entry name" value="AcylCo_DH/oxidase_C"/>
</dbReference>
<evidence type="ECO:0000256" key="3">
    <source>
        <dbReference type="ARBA" id="ARBA00022630"/>
    </source>
</evidence>
<protein>
    <submittedName>
        <fullName evidence="12">Acyl-CoA dehydrogenase family protein</fullName>
    </submittedName>
</protein>
<feature type="domain" description="Acyl-CoA oxidase/dehydrogenase middle" evidence="9">
    <location>
        <begin position="149"/>
        <end position="241"/>
    </location>
</feature>
<dbReference type="FunFam" id="2.40.110.10:FF:000001">
    <property type="entry name" value="Acyl-CoA dehydrogenase, mitochondrial"/>
    <property type="match status" value="1"/>
</dbReference>